<sequence length="255" mass="29518">LENDDYMIVMQYAKQGSLRNLLYRKFYDLKWMNKIENLLSIAEGLYAIHKDGFIHKDLHPGNIVNEDITSSYITDFGLCKPVNENSSSKKIYGVLPYIAPEVLNKDKYTQKSDIYSYGIIMTEIFNGYPPYHNLPHCTDLAIKICYGLRPEIKRKIPSLLMVLMNNCLDADPQVRPNAKELVDKLKQYRQYLTDNKELHEQIEAIEENKDKSSVNNQHKSAELSYQIHQHASYKSNLQDYQNLPGPVNNILNLGD</sequence>
<keyword evidence="1" id="KW-0175">Coiled coil</keyword>
<dbReference type="PROSITE" id="PS50011">
    <property type="entry name" value="PROTEIN_KINASE_DOM"/>
    <property type="match status" value="1"/>
</dbReference>
<gene>
    <name evidence="3" type="ORF">C2G38_1952210</name>
</gene>
<dbReference type="Gene3D" id="1.10.510.10">
    <property type="entry name" value="Transferase(Phosphotransferase) domain 1"/>
    <property type="match status" value="1"/>
</dbReference>
<accession>A0A397W461</accession>
<dbReference type="GO" id="GO:0005524">
    <property type="term" value="F:ATP binding"/>
    <property type="evidence" value="ECO:0007669"/>
    <property type="project" value="InterPro"/>
</dbReference>
<dbReference type="InterPro" id="IPR011009">
    <property type="entry name" value="Kinase-like_dom_sf"/>
</dbReference>
<evidence type="ECO:0000313" key="4">
    <source>
        <dbReference type="Proteomes" id="UP000266673"/>
    </source>
</evidence>
<keyword evidence="4" id="KW-1185">Reference proteome</keyword>
<reference evidence="3 4" key="1">
    <citation type="submission" date="2018-06" db="EMBL/GenBank/DDBJ databases">
        <title>Comparative genomics reveals the genomic features of Rhizophagus irregularis, R. cerebriforme, R. diaphanum and Gigaspora rosea, and their symbiotic lifestyle signature.</title>
        <authorList>
            <person name="Morin E."/>
            <person name="San Clemente H."/>
            <person name="Chen E.C.H."/>
            <person name="De La Providencia I."/>
            <person name="Hainaut M."/>
            <person name="Kuo A."/>
            <person name="Kohler A."/>
            <person name="Murat C."/>
            <person name="Tang N."/>
            <person name="Roy S."/>
            <person name="Loubradou J."/>
            <person name="Henrissat B."/>
            <person name="Grigoriev I.V."/>
            <person name="Corradi N."/>
            <person name="Roux C."/>
            <person name="Martin F.M."/>
        </authorList>
    </citation>
    <scope>NUCLEOTIDE SEQUENCE [LARGE SCALE GENOMIC DNA]</scope>
    <source>
        <strain evidence="3 4">DAOM 194757</strain>
    </source>
</reference>
<organism evidence="3 4">
    <name type="scientific">Gigaspora rosea</name>
    <dbReference type="NCBI Taxonomy" id="44941"/>
    <lineage>
        <taxon>Eukaryota</taxon>
        <taxon>Fungi</taxon>
        <taxon>Fungi incertae sedis</taxon>
        <taxon>Mucoromycota</taxon>
        <taxon>Glomeromycotina</taxon>
        <taxon>Glomeromycetes</taxon>
        <taxon>Diversisporales</taxon>
        <taxon>Gigasporaceae</taxon>
        <taxon>Gigaspora</taxon>
    </lineage>
</organism>
<dbReference type="GO" id="GO:0004672">
    <property type="term" value="F:protein kinase activity"/>
    <property type="evidence" value="ECO:0007669"/>
    <property type="project" value="InterPro"/>
</dbReference>
<dbReference type="SUPFAM" id="SSF56112">
    <property type="entry name" value="Protein kinase-like (PK-like)"/>
    <property type="match status" value="1"/>
</dbReference>
<dbReference type="InterPro" id="IPR000719">
    <property type="entry name" value="Prot_kinase_dom"/>
</dbReference>
<evidence type="ECO:0000259" key="2">
    <source>
        <dbReference type="PROSITE" id="PS50011"/>
    </source>
</evidence>
<protein>
    <submittedName>
        <fullName evidence="3">Kinase-like domain-containing protein</fullName>
    </submittedName>
</protein>
<feature type="non-terminal residue" evidence="3">
    <location>
        <position position="1"/>
    </location>
</feature>
<dbReference type="STRING" id="44941.A0A397W461"/>
<dbReference type="Pfam" id="PF07714">
    <property type="entry name" value="PK_Tyr_Ser-Thr"/>
    <property type="match status" value="1"/>
</dbReference>
<evidence type="ECO:0000256" key="1">
    <source>
        <dbReference type="SAM" id="Coils"/>
    </source>
</evidence>
<proteinExistence type="predicted"/>
<evidence type="ECO:0000313" key="3">
    <source>
        <dbReference type="EMBL" id="RIB28129.1"/>
    </source>
</evidence>
<feature type="coiled-coil region" evidence="1">
    <location>
        <begin position="188"/>
        <end position="215"/>
    </location>
</feature>
<comment type="caution">
    <text evidence="3">The sequence shown here is derived from an EMBL/GenBank/DDBJ whole genome shotgun (WGS) entry which is preliminary data.</text>
</comment>
<name>A0A397W461_9GLOM</name>
<dbReference type="EMBL" id="QKWP01000076">
    <property type="protein sequence ID" value="RIB28129.1"/>
    <property type="molecule type" value="Genomic_DNA"/>
</dbReference>
<dbReference type="InterPro" id="IPR001245">
    <property type="entry name" value="Ser-Thr/Tyr_kinase_cat_dom"/>
</dbReference>
<dbReference type="SMART" id="SM00220">
    <property type="entry name" value="S_TKc"/>
    <property type="match status" value="1"/>
</dbReference>
<dbReference type="OrthoDB" id="408964at2759"/>
<dbReference type="AlphaFoldDB" id="A0A397W461"/>
<dbReference type="Proteomes" id="UP000266673">
    <property type="component" value="Unassembled WGS sequence"/>
</dbReference>
<feature type="domain" description="Protein kinase" evidence="2">
    <location>
        <begin position="1"/>
        <end position="192"/>
    </location>
</feature>
<dbReference type="InterPro" id="IPR053215">
    <property type="entry name" value="TKL_Ser/Thr_kinase"/>
</dbReference>
<dbReference type="PANTHER" id="PTHR45756">
    <property type="entry name" value="PALMITOYLTRANSFERASE"/>
    <property type="match status" value="1"/>
</dbReference>
<dbReference type="PANTHER" id="PTHR45756:SF1">
    <property type="entry name" value="PROTEIN KINASE DOMAIN CONTAINING PROTEIN"/>
    <property type="match status" value="1"/>
</dbReference>
<keyword evidence="3" id="KW-0418">Kinase</keyword>
<keyword evidence="3" id="KW-0808">Transferase</keyword>